<reference evidence="3 4" key="1">
    <citation type="submission" date="2020-08" db="EMBL/GenBank/DDBJ databases">
        <title>Sequencing the genomes of 1000 actinobacteria strains.</title>
        <authorList>
            <person name="Klenk H.-P."/>
        </authorList>
    </citation>
    <scope>NUCLEOTIDE SEQUENCE [LARGE SCALE GENOMIC DNA]</scope>
    <source>
        <strain evidence="3 4">DSM 41827</strain>
    </source>
</reference>
<dbReference type="AlphaFoldDB" id="A0A7W3NS43"/>
<sequence length="219" mass="23323">MSIPNTWGTPYGGHVAPPPPAKDLRPRRIWYVVAALLGLVLVGAGIAFGVLAVKDTVHMVDTAHTFTGGEQRTFSFTQGRTRSIYVSQSAPGHVDCRVPRALADSVTQPSGTFRVTLGARSWERVFEFTPKTTGDYPVVCTSDLPSADFALGDKPQVRGMAVGMLAAVGCFLTAALAVPAICIVTAIRRGRHRRRLMAPPAPPMWGPPPMGPPPMGPQA</sequence>
<dbReference type="Proteomes" id="UP000577386">
    <property type="component" value="Unassembled WGS sequence"/>
</dbReference>
<gene>
    <name evidence="3" type="ORF">HDA42_004549</name>
</gene>
<dbReference type="GeneID" id="93975836"/>
<keyword evidence="4" id="KW-1185">Reference proteome</keyword>
<keyword evidence="2" id="KW-0472">Membrane</keyword>
<keyword evidence="2" id="KW-0812">Transmembrane</keyword>
<dbReference type="EMBL" id="JACJIJ010000002">
    <property type="protein sequence ID" value="MBA9055371.1"/>
    <property type="molecule type" value="Genomic_DNA"/>
</dbReference>
<evidence type="ECO:0000313" key="4">
    <source>
        <dbReference type="Proteomes" id="UP000577386"/>
    </source>
</evidence>
<protein>
    <recommendedName>
        <fullName evidence="5">Serine/arginine repetitive matrix protein 2</fullName>
    </recommendedName>
</protein>
<organism evidence="3 4">
    <name type="scientific">Streptomyces murinus</name>
    <dbReference type="NCBI Taxonomy" id="33900"/>
    <lineage>
        <taxon>Bacteria</taxon>
        <taxon>Bacillati</taxon>
        <taxon>Actinomycetota</taxon>
        <taxon>Actinomycetes</taxon>
        <taxon>Kitasatosporales</taxon>
        <taxon>Streptomycetaceae</taxon>
        <taxon>Streptomyces</taxon>
    </lineage>
</organism>
<feature type="transmembrane region" description="Helical" evidence="2">
    <location>
        <begin position="29"/>
        <end position="53"/>
    </location>
</feature>
<evidence type="ECO:0000256" key="2">
    <source>
        <dbReference type="SAM" id="Phobius"/>
    </source>
</evidence>
<feature type="transmembrane region" description="Helical" evidence="2">
    <location>
        <begin position="161"/>
        <end position="187"/>
    </location>
</feature>
<feature type="compositionally biased region" description="Pro residues" evidence="1">
    <location>
        <begin position="199"/>
        <end position="219"/>
    </location>
</feature>
<evidence type="ECO:0000256" key="1">
    <source>
        <dbReference type="SAM" id="MobiDB-lite"/>
    </source>
</evidence>
<proteinExistence type="predicted"/>
<feature type="region of interest" description="Disordered" evidence="1">
    <location>
        <begin position="198"/>
        <end position="219"/>
    </location>
</feature>
<accession>A0A7W3NS43</accession>
<dbReference type="RefSeq" id="WP_182776448.1">
    <property type="nucleotide sequence ID" value="NZ_BAAAHW010000003.1"/>
</dbReference>
<evidence type="ECO:0008006" key="5">
    <source>
        <dbReference type="Google" id="ProtNLM"/>
    </source>
</evidence>
<keyword evidence="2" id="KW-1133">Transmembrane helix</keyword>
<evidence type="ECO:0000313" key="3">
    <source>
        <dbReference type="EMBL" id="MBA9055371.1"/>
    </source>
</evidence>
<comment type="caution">
    <text evidence="3">The sequence shown here is derived from an EMBL/GenBank/DDBJ whole genome shotgun (WGS) entry which is preliminary data.</text>
</comment>
<name>A0A7W3NS43_STRMR</name>